<dbReference type="PANTHER" id="PTHR11601">
    <property type="entry name" value="CYSTEINE DESULFURYLASE FAMILY MEMBER"/>
    <property type="match status" value="1"/>
</dbReference>
<dbReference type="InterPro" id="IPR016454">
    <property type="entry name" value="Cysteine_dSase"/>
</dbReference>
<evidence type="ECO:0000256" key="12">
    <source>
        <dbReference type="ARBA" id="ARBA00031911"/>
    </source>
</evidence>
<accession>A0A8S8XI56</accession>
<name>A0A8S8XI56_9PROT</name>
<evidence type="ECO:0000256" key="8">
    <source>
        <dbReference type="ARBA" id="ARBA00022898"/>
    </source>
</evidence>
<dbReference type="Pfam" id="PF00266">
    <property type="entry name" value="Aminotran_5"/>
    <property type="match status" value="1"/>
</dbReference>
<dbReference type="FunFam" id="3.40.640.10:FF:000084">
    <property type="entry name" value="IscS-like cysteine desulfurase"/>
    <property type="match status" value="1"/>
</dbReference>
<dbReference type="EC" id="2.8.1.7" evidence="4"/>
<keyword evidence="11" id="KW-0535">Nitrogen fixation</keyword>
<sequence length="383" mass="40822">MKPPAYLDNHATTPTDRRVVAAMRPFFEERFGNPHSVEHGYGWEAERAVGMARSEIAKLIAAQPAEIIFTSGATEANNLAILGAVRAAPPSRRHLIISAVEHACVREAAAMAAHDGARVTTLPVDRNGRVDPAALRAALAPDTLLVSIMAANHEIGTIQPLAELGAIVCAHGALFHVDAAQALSTQAIDVTQIQADLLSISAHKIYGPKGIGALWGRRSVKLTPLFGGGGQEQGLRPGTLPVPLIVGFAVAAQVAREERTNDARRLSVQRDRLLRALQNAVPDLRVHGGMENRLPHNLNFAFPGIPAQDVLWQVREHIALSSGSACATAAIEPSSVLMALGLHQEQALEGLRIGLGRFTYETDIDVAIDALLQARSEILSARA</sequence>
<keyword evidence="8" id="KW-0663">Pyridoxal phosphate</keyword>
<dbReference type="GO" id="GO:0051536">
    <property type="term" value="F:iron-sulfur cluster binding"/>
    <property type="evidence" value="ECO:0007669"/>
    <property type="project" value="UniProtKB-KW"/>
</dbReference>
<keyword evidence="10" id="KW-0411">Iron-sulfur</keyword>
<evidence type="ECO:0000256" key="7">
    <source>
        <dbReference type="ARBA" id="ARBA00022723"/>
    </source>
</evidence>
<evidence type="ECO:0000256" key="9">
    <source>
        <dbReference type="ARBA" id="ARBA00023004"/>
    </source>
</evidence>
<comment type="function">
    <text evidence="2">Catalyzes the removal of elemental sulfur atoms from cysteine to produce alanine. Seems to participate in the biosynthesis of the nitrogenase metalloclusters by providing the inorganic sulfur required for the Fe-S core formation.</text>
</comment>
<evidence type="ECO:0000313" key="15">
    <source>
        <dbReference type="EMBL" id="GIL41711.1"/>
    </source>
</evidence>
<comment type="caution">
    <text evidence="15">The sequence shown here is derived from an EMBL/GenBank/DDBJ whole genome shotgun (WGS) entry which is preliminary data.</text>
</comment>
<gene>
    <name evidence="15" type="primary">iscS</name>
    <name evidence="15" type="ORF">TMPK1_39480</name>
</gene>
<dbReference type="InterPro" id="IPR015422">
    <property type="entry name" value="PyrdxlP-dep_Trfase_small"/>
</dbReference>
<comment type="cofactor">
    <cofactor evidence="1">
        <name>pyridoxal 5'-phosphate</name>
        <dbReference type="ChEBI" id="CHEBI:597326"/>
    </cofactor>
</comment>
<evidence type="ECO:0000256" key="5">
    <source>
        <dbReference type="ARBA" id="ARBA00013558"/>
    </source>
</evidence>
<dbReference type="PANTHER" id="PTHR11601:SF34">
    <property type="entry name" value="CYSTEINE DESULFURASE"/>
    <property type="match status" value="1"/>
</dbReference>
<keyword evidence="9" id="KW-0408">Iron</keyword>
<dbReference type="SUPFAM" id="SSF53383">
    <property type="entry name" value="PLP-dependent transferases"/>
    <property type="match status" value="1"/>
</dbReference>
<evidence type="ECO:0000256" key="6">
    <source>
        <dbReference type="ARBA" id="ARBA00022679"/>
    </source>
</evidence>
<keyword evidence="7" id="KW-0479">Metal-binding</keyword>
<dbReference type="EMBL" id="BOPV01000001">
    <property type="protein sequence ID" value="GIL41711.1"/>
    <property type="molecule type" value="Genomic_DNA"/>
</dbReference>
<dbReference type="InterPro" id="IPR015421">
    <property type="entry name" value="PyrdxlP-dep_Trfase_major"/>
</dbReference>
<comment type="catalytic activity">
    <reaction evidence="13">
        <text>(sulfur carrier)-H + L-cysteine = (sulfur carrier)-SH + L-alanine</text>
        <dbReference type="Rhea" id="RHEA:43892"/>
        <dbReference type="Rhea" id="RHEA-COMP:14737"/>
        <dbReference type="Rhea" id="RHEA-COMP:14739"/>
        <dbReference type="ChEBI" id="CHEBI:29917"/>
        <dbReference type="ChEBI" id="CHEBI:35235"/>
        <dbReference type="ChEBI" id="CHEBI:57972"/>
        <dbReference type="ChEBI" id="CHEBI:64428"/>
        <dbReference type="EC" id="2.8.1.7"/>
    </reaction>
</comment>
<evidence type="ECO:0000256" key="1">
    <source>
        <dbReference type="ARBA" id="ARBA00001933"/>
    </source>
</evidence>
<evidence type="ECO:0000256" key="11">
    <source>
        <dbReference type="ARBA" id="ARBA00023231"/>
    </source>
</evidence>
<proteinExistence type="inferred from homology"/>
<evidence type="ECO:0000256" key="10">
    <source>
        <dbReference type="ARBA" id="ARBA00023014"/>
    </source>
</evidence>
<evidence type="ECO:0000256" key="2">
    <source>
        <dbReference type="ARBA" id="ARBA00003120"/>
    </source>
</evidence>
<keyword evidence="6" id="KW-0808">Transferase</keyword>
<organism evidence="15 16">
    <name type="scientific">Roseiterribacter gracilis</name>
    <dbReference type="NCBI Taxonomy" id="2812848"/>
    <lineage>
        <taxon>Bacteria</taxon>
        <taxon>Pseudomonadati</taxon>
        <taxon>Pseudomonadota</taxon>
        <taxon>Alphaproteobacteria</taxon>
        <taxon>Rhodospirillales</taxon>
        <taxon>Roseiterribacteraceae</taxon>
        <taxon>Roseiterribacter</taxon>
    </lineage>
</organism>
<dbReference type="PIRSF" id="PIRSF005572">
    <property type="entry name" value="NifS"/>
    <property type="match status" value="1"/>
</dbReference>
<dbReference type="GO" id="GO:0046872">
    <property type="term" value="F:metal ion binding"/>
    <property type="evidence" value="ECO:0007669"/>
    <property type="project" value="UniProtKB-KW"/>
</dbReference>
<comment type="similarity">
    <text evidence="3">Belongs to the class-V pyridoxal-phosphate-dependent aminotransferase family. NifS/IscS subfamily.</text>
</comment>
<feature type="domain" description="Aminotransferase class V" evidence="14">
    <location>
        <begin position="6"/>
        <end position="365"/>
    </location>
</feature>
<dbReference type="Gene3D" id="3.40.640.10">
    <property type="entry name" value="Type I PLP-dependent aspartate aminotransferase-like (Major domain)"/>
    <property type="match status" value="1"/>
</dbReference>
<dbReference type="Gene3D" id="3.90.1150.10">
    <property type="entry name" value="Aspartate Aminotransferase, domain 1"/>
    <property type="match status" value="1"/>
</dbReference>
<keyword evidence="16" id="KW-1185">Reference proteome</keyword>
<reference evidence="15" key="1">
    <citation type="submission" date="2021-02" db="EMBL/GenBank/DDBJ databases">
        <title>Genome sequence of Rhodospirillales sp. strain TMPK1 isolated from soil.</title>
        <authorList>
            <person name="Nakai R."/>
            <person name="Kusada H."/>
            <person name="Tamaki H."/>
        </authorList>
    </citation>
    <scope>NUCLEOTIDE SEQUENCE</scope>
    <source>
        <strain evidence="15">TMPK1</strain>
    </source>
</reference>
<dbReference type="Proteomes" id="UP000681075">
    <property type="component" value="Unassembled WGS sequence"/>
</dbReference>
<evidence type="ECO:0000256" key="3">
    <source>
        <dbReference type="ARBA" id="ARBA00006490"/>
    </source>
</evidence>
<protein>
    <recommendedName>
        <fullName evidence="5">Cysteine desulfurase</fullName>
        <ecNumber evidence="4">2.8.1.7</ecNumber>
    </recommendedName>
    <alternativeName>
        <fullName evidence="12">Nitrogenase metalloclusters biosynthesis protein NifS</fullName>
    </alternativeName>
</protein>
<evidence type="ECO:0000313" key="16">
    <source>
        <dbReference type="Proteomes" id="UP000681075"/>
    </source>
</evidence>
<dbReference type="RefSeq" id="WP_420245318.1">
    <property type="nucleotide sequence ID" value="NZ_BOPV01000001.1"/>
</dbReference>
<evidence type="ECO:0000259" key="14">
    <source>
        <dbReference type="Pfam" id="PF00266"/>
    </source>
</evidence>
<evidence type="ECO:0000256" key="13">
    <source>
        <dbReference type="ARBA" id="ARBA00050776"/>
    </source>
</evidence>
<dbReference type="GO" id="GO:0031071">
    <property type="term" value="F:cysteine desulfurase activity"/>
    <property type="evidence" value="ECO:0007669"/>
    <property type="project" value="UniProtKB-EC"/>
</dbReference>
<dbReference type="AlphaFoldDB" id="A0A8S8XI56"/>
<dbReference type="InterPro" id="IPR000192">
    <property type="entry name" value="Aminotrans_V_dom"/>
</dbReference>
<evidence type="ECO:0000256" key="4">
    <source>
        <dbReference type="ARBA" id="ARBA00012239"/>
    </source>
</evidence>
<dbReference type="InterPro" id="IPR015424">
    <property type="entry name" value="PyrdxlP-dep_Trfase"/>
</dbReference>